<comment type="caution">
    <text evidence="2">The sequence shown here is derived from an EMBL/GenBank/DDBJ whole genome shotgun (WGS) entry which is preliminary data.</text>
</comment>
<dbReference type="Proteomes" id="UP000623440">
    <property type="component" value="Unassembled WGS sequence"/>
</dbReference>
<organism evidence="2 3">
    <name type="scientific">Nostoc flagelliforme FACHB-838</name>
    <dbReference type="NCBI Taxonomy" id="2692904"/>
    <lineage>
        <taxon>Bacteria</taxon>
        <taxon>Bacillati</taxon>
        <taxon>Cyanobacteriota</taxon>
        <taxon>Cyanophyceae</taxon>
        <taxon>Nostocales</taxon>
        <taxon>Nostocaceae</taxon>
        <taxon>Nostoc</taxon>
    </lineage>
</organism>
<protein>
    <submittedName>
        <fullName evidence="2">M48 family metallopeptidase</fullName>
    </submittedName>
</protein>
<gene>
    <name evidence="2" type="ORF">H6G97_21445</name>
</gene>
<dbReference type="PANTHER" id="PTHR30399">
    <property type="entry name" value="UNCHARACTERIZED PROTEIN YGJP"/>
    <property type="match status" value="1"/>
</dbReference>
<dbReference type="Pfam" id="PF01863">
    <property type="entry name" value="YgjP-like"/>
    <property type="match status" value="1"/>
</dbReference>
<dbReference type="InterPro" id="IPR053136">
    <property type="entry name" value="UTP_pyrophosphatase-like"/>
</dbReference>
<dbReference type="Gene3D" id="3.30.2010.10">
    <property type="entry name" value="Metalloproteases ('zincins'), catalytic domain"/>
    <property type="match status" value="1"/>
</dbReference>
<dbReference type="InterPro" id="IPR002725">
    <property type="entry name" value="YgjP-like_metallopeptidase"/>
</dbReference>
<keyword evidence="3" id="KW-1185">Reference proteome</keyword>
<evidence type="ECO:0000259" key="1">
    <source>
        <dbReference type="Pfam" id="PF01863"/>
    </source>
</evidence>
<evidence type="ECO:0000313" key="2">
    <source>
        <dbReference type="EMBL" id="MBD2532013.1"/>
    </source>
</evidence>
<accession>A0ABR8DS03</accession>
<proteinExistence type="predicted"/>
<name>A0ABR8DS03_9NOSO</name>
<feature type="domain" description="YgjP-like metallopeptidase" evidence="1">
    <location>
        <begin position="8"/>
        <end position="111"/>
    </location>
</feature>
<dbReference type="PANTHER" id="PTHR30399:SF1">
    <property type="entry name" value="UTP PYROPHOSPHATASE"/>
    <property type="match status" value="1"/>
</dbReference>
<reference evidence="2 3" key="1">
    <citation type="journal article" date="2020" name="ISME J.">
        <title>Comparative genomics reveals insights into cyanobacterial evolution and habitat adaptation.</title>
        <authorList>
            <person name="Chen M.Y."/>
            <person name="Teng W.K."/>
            <person name="Zhao L."/>
            <person name="Hu C.X."/>
            <person name="Zhou Y.K."/>
            <person name="Han B.P."/>
            <person name="Song L.R."/>
            <person name="Shu W.S."/>
        </authorList>
    </citation>
    <scope>NUCLEOTIDE SEQUENCE [LARGE SCALE GENOMIC DNA]</scope>
    <source>
        <strain evidence="2 3">FACHB-838</strain>
    </source>
</reference>
<sequence>MNTAPLTEKLEAATQWKDAQALKSAVREWSDRIKVKVKQIQLGPMKRKWASISTTGRLTLNTELLDLPKELGEFAIVHELVHLLVPNHGKLFKCFMSAYLPDWEEREKRLQGFVG</sequence>
<dbReference type="EMBL" id="JACJSI010000046">
    <property type="protein sequence ID" value="MBD2532013.1"/>
    <property type="molecule type" value="Genomic_DNA"/>
</dbReference>
<dbReference type="RefSeq" id="WP_190942667.1">
    <property type="nucleotide sequence ID" value="NZ_JACJSI010000046.1"/>
</dbReference>
<evidence type="ECO:0000313" key="3">
    <source>
        <dbReference type="Proteomes" id="UP000623440"/>
    </source>
</evidence>
<dbReference type="CDD" id="cd07344">
    <property type="entry name" value="M48_yhfN_like"/>
    <property type="match status" value="1"/>
</dbReference>